<keyword evidence="2" id="KW-1185">Reference proteome</keyword>
<sequence length="74" mass="8698">MSVKSLKSDLNECDYFIVHHWRDMKNVTELGFKRNWDSLQFYLAERNAIALKLLDQGIDLVDLDLVVPMQESQL</sequence>
<protein>
    <submittedName>
        <fullName evidence="1">Uncharacterized protein</fullName>
    </submittedName>
</protein>
<proteinExistence type="predicted"/>
<gene>
    <name evidence="1" type="ORF">SEA_TRINA_247</name>
</gene>
<accession>A0A2D1A4F4</accession>
<organism evidence="1 2">
    <name type="scientific">Rhodococcus phage Trina</name>
    <dbReference type="NCBI Taxonomy" id="2027905"/>
    <lineage>
        <taxon>Viruses</taxon>
        <taxon>Duplodnaviria</taxon>
        <taxon>Heunggongvirae</taxon>
        <taxon>Uroviricota</taxon>
        <taxon>Caudoviricetes</taxon>
        <taxon>Trinavirus</taxon>
        <taxon>Trinavirus trina</taxon>
    </lineage>
</organism>
<dbReference type="EMBL" id="MF668286">
    <property type="protein sequence ID" value="ASZ75026.1"/>
    <property type="molecule type" value="Genomic_DNA"/>
</dbReference>
<name>A0A2D1A4F4_9CAUD</name>
<reference evidence="2" key="1">
    <citation type="submission" date="2017-08" db="EMBL/GenBank/DDBJ databases">
        <authorList>
            <person name="de Groot N.N."/>
        </authorList>
    </citation>
    <scope>NUCLEOTIDE SEQUENCE [LARGE SCALE GENOMIC DNA]</scope>
</reference>
<evidence type="ECO:0000313" key="2">
    <source>
        <dbReference type="Proteomes" id="UP000231419"/>
    </source>
</evidence>
<evidence type="ECO:0000313" key="1">
    <source>
        <dbReference type="EMBL" id="ASZ75026.1"/>
    </source>
</evidence>
<dbReference type="Proteomes" id="UP000231419">
    <property type="component" value="Segment"/>
</dbReference>